<keyword evidence="11" id="KW-1185">Reference proteome</keyword>
<reference evidence="10 11" key="1">
    <citation type="submission" date="2016-12" db="EMBL/GenBank/DDBJ databases">
        <authorList>
            <person name="Song W.-J."/>
            <person name="Kurnit D.M."/>
        </authorList>
    </citation>
    <scope>NUCLEOTIDE SEQUENCE [LARGE SCALE GENOMIC DNA]</scope>
    <source>
        <strain evidence="10 11">DSM 18488</strain>
    </source>
</reference>
<dbReference type="PROSITE" id="PS51669">
    <property type="entry name" value="4FE4S_MOW_BIS_MGD"/>
    <property type="match status" value="1"/>
</dbReference>
<sequence length="198" mass="21375">MAISRIRKSAGDSAVGAGRRVTLNPKVARRSFLKISAATAALTGVAMTSKMTRKANAAEKKSPYAGSTKVRTICTYCAVGCGIEAEVHNGVWVRQEIAADHPVSRGGHCCKGAGAIDMVTSPKRMKNPMKKVNGKWTNITWDQAITEIGDKLLAIREKDGPDALHFNGSAKVSTEMAYQQRKFAAFWGSNNIDHQARI</sequence>
<keyword evidence="8" id="KW-0411">Iron-sulfur</keyword>
<dbReference type="InterPro" id="IPR006311">
    <property type="entry name" value="TAT_signal"/>
</dbReference>
<evidence type="ECO:0000256" key="5">
    <source>
        <dbReference type="ARBA" id="ARBA00022723"/>
    </source>
</evidence>
<evidence type="ECO:0000256" key="1">
    <source>
        <dbReference type="ARBA" id="ARBA00001966"/>
    </source>
</evidence>
<dbReference type="Pfam" id="PF04879">
    <property type="entry name" value="Molybdop_Fe4S4"/>
    <property type="match status" value="1"/>
</dbReference>
<dbReference type="PANTHER" id="PTHR43598">
    <property type="entry name" value="TUNGSTEN-CONTAINING FORMYLMETHANOFURAN DEHYDROGENASE 2 SUBUNIT B"/>
    <property type="match status" value="1"/>
</dbReference>
<feature type="domain" description="4Fe-4S Mo/W bis-MGD-type" evidence="9">
    <location>
        <begin position="67"/>
        <end position="123"/>
    </location>
</feature>
<dbReference type="STRING" id="1121416.SAMN02745220_02427"/>
<dbReference type="GO" id="GO:0009061">
    <property type="term" value="P:anaerobic respiration"/>
    <property type="evidence" value="ECO:0007669"/>
    <property type="project" value="TreeGrafter"/>
</dbReference>
<protein>
    <submittedName>
        <fullName evidence="10">Formate dehydrogenase major subunit</fullName>
    </submittedName>
</protein>
<evidence type="ECO:0000256" key="3">
    <source>
        <dbReference type="ARBA" id="ARBA00010312"/>
    </source>
</evidence>
<comment type="subcellular location">
    <subcellularLocation>
        <location evidence="2">Cell envelope</location>
    </subcellularLocation>
</comment>
<dbReference type="Gene3D" id="3.40.50.740">
    <property type="match status" value="1"/>
</dbReference>
<dbReference type="GO" id="GO:0016491">
    <property type="term" value="F:oxidoreductase activity"/>
    <property type="evidence" value="ECO:0007669"/>
    <property type="project" value="UniProtKB-KW"/>
</dbReference>
<dbReference type="Pfam" id="PF00384">
    <property type="entry name" value="Molybdopterin"/>
    <property type="match status" value="1"/>
</dbReference>
<evidence type="ECO:0000313" key="11">
    <source>
        <dbReference type="Proteomes" id="UP000184603"/>
    </source>
</evidence>
<comment type="cofactor">
    <cofactor evidence="1">
        <name>[4Fe-4S] cluster</name>
        <dbReference type="ChEBI" id="CHEBI:49883"/>
    </cofactor>
</comment>
<dbReference type="InterPro" id="IPR006656">
    <property type="entry name" value="Mopterin_OxRdtase"/>
</dbReference>
<keyword evidence="7" id="KW-0408">Iron</keyword>
<proteinExistence type="inferred from homology"/>
<evidence type="ECO:0000256" key="6">
    <source>
        <dbReference type="ARBA" id="ARBA00023002"/>
    </source>
</evidence>
<evidence type="ECO:0000256" key="2">
    <source>
        <dbReference type="ARBA" id="ARBA00004196"/>
    </source>
</evidence>
<keyword evidence="5" id="KW-0479">Metal-binding</keyword>
<evidence type="ECO:0000259" key="9">
    <source>
        <dbReference type="PROSITE" id="PS51669"/>
    </source>
</evidence>
<dbReference type="PROSITE" id="PS51318">
    <property type="entry name" value="TAT"/>
    <property type="match status" value="1"/>
</dbReference>
<evidence type="ECO:0000313" key="10">
    <source>
        <dbReference type="EMBL" id="SHO48665.1"/>
    </source>
</evidence>
<dbReference type="GO" id="GO:0009055">
    <property type="term" value="F:electron transfer activity"/>
    <property type="evidence" value="ECO:0007669"/>
    <property type="project" value="TreeGrafter"/>
</dbReference>
<accession>A0A1M7Y7P6</accession>
<dbReference type="Proteomes" id="UP000184603">
    <property type="component" value="Unassembled WGS sequence"/>
</dbReference>
<dbReference type="SUPFAM" id="SSF53706">
    <property type="entry name" value="Formate dehydrogenase/DMSO reductase, domains 1-3"/>
    <property type="match status" value="1"/>
</dbReference>
<keyword evidence="6" id="KW-0560">Oxidoreductase</keyword>
<dbReference type="AlphaFoldDB" id="A0A1M7Y7P6"/>
<dbReference type="GO" id="GO:0030151">
    <property type="term" value="F:molybdenum ion binding"/>
    <property type="evidence" value="ECO:0007669"/>
    <property type="project" value="TreeGrafter"/>
</dbReference>
<dbReference type="Gene3D" id="2.20.25.90">
    <property type="entry name" value="ADC-like domains"/>
    <property type="match status" value="1"/>
</dbReference>
<name>A0A1M7Y7P6_9BACT</name>
<evidence type="ECO:0000256" key="7">
    <source>
        <dbReference type="ARBA" id="ARBA00023004"/>
    </source>
</evidence>
<evidence type="ECO:0000256" key="8">
    <source>
        <dbReference type="ARBA" id="ARBA00023014"/>
    </source>
</evidence>
<dbReference type="InterPro" id="IPR027467">
    <property type="entry name" value="MopterinOxRdtase_cofactor_BS"/>
</dbReference>
<gene>
    <name evidence="10" type="ORF">SAMN02745220_02427</name>
</gene>
<keyword evidence="4" id="KW-0004">4Fe-4S</keyword>
<dbReference type="FunFam" id="2.20.25.90:FF:000006">
    <property type="entry name" value="Formate dehydrogenase alpha subunit"/>
    <property type="match status" value="1"/>
</dbReference>
<dbReference type="EMBL" id="FRFE01000010">
    <property type="protein sequence ID" value="SHO48665.1"/>
    <property type="molecule type" value="Genomic_DNA"/>
</dbReference>
<organism evidence="10 11">
    <name type="scientific">Desulfopila aestuarii DSM 18488</name>
    <dbReference type="NCBI Taxonomy" id="1121416"/>
    <lineage>
        <taxon>Bacteria</taxon>
        <taxon>Pseudomonadati</taxon>
        <taxon>Thermodesulfobacteriota</taxon>
        <taxon>Desulfobulbia</taxon>
        <taxon>Desulfobulbales</taxon>
        <taxon>Desulfocapsaceae</taxon>
        <taxon>Desulfopila</taxon>
    </lineage>
</organism>
<dbReference type="GO" id="GO:0030313">
    <property type="term" value="C:cell envelope"/>
    <property type="evidence" value="ECO:0007669"/>
    <property type="project" value="UniProtKB-SubCell"/>
</dbReference>
<dbReference type="PROSITE" id="PS00551">
    <property type="entry name" value="MOLYBDOPTERIN_PROK_1"/>
    <property type="match status" value="1"/>
</dbReference>
<comment type="similarity">
    <text evidence="3">Belongs to the prokaryotic molybdopterin-containing oxidoreductase family.</text>
</comment>
<dbReference type="GO" id="GO:0051539">
    <property type="term" value="F:4 iron, 4 sulfur cluster binding"/>
    <property type="evidence" value="ECO:0007669"/>
    <property type="project" value="UniProtKB-KW"/>
</dbReference>
<dbReference type="InterPro" id="IPR006963">
    <property type="entry name" value="Mopterin_OxRdtase_4Fe-4S_dom"/>
</dbReference>
<dbReference type="SMART" id="SM00926">
    <property type="entry name" value="Molybdop_Fe4S4"/>
    <property type="match status" value="1"/>
</dbReference>
<dbReference type="PANTHER" id="PTHR43598:SF1">
    <property type="entry name" value="FORMATE DEHYDROGENASE-O MAJOR SUBUNIT"/>
    <property type="match status" value="1"/>
</dbReference>
<evidence type="ECO:0000256" key="4">
    <source>
        <dbReference type="ARBA" id="ARBA00022485"/>
    </source>
</evidence>